<keyword evidence="2" id="KW-1185">Reference proteome</keyword>
<dbReference type="STRING" id="1239962.C943_03748"/>
<reference evidence="1" key="1">
    <citation type="submission" date="2013-01" db="EMBL/GenBank/DDBJ databases">
        <title>Genome assembly of Mariniradius saccharolyticus AK6.</title>
        <authorList>
            <person name="Vaidya B."/>
            <person name="Khatri I."/>
            <person name="Tanuku N.R.S."/>
            <person name="Subramanian S."/>
            <person name="Pinnaka A."/>
        </authorList>
    </citation>
    <scope>NUCLEOTIDE SEQUENCE [LARGE SCALE GENOMIC DNA]</scope>
    <source>
        <strain evidence="1">AK6</strain>
    </source>
</reference>
<sequence length="46" mass="5673">MGDFDLVFRGLGILWFKRNEWMKFDKSFPQDRLVFSNLYNSPKNWK</sequence>
<proteinExistence type="predicted"/>
<dbReference type="AlphaFoldDB" id="M7XI74"/>
<gene>
    <name evidence="1" type="ORF">C943_03748</name>
</gene>
<evidence type="ECO:0000313" key="1">
    <source>
        <dbReference type="EMBL" id="EMS34529.1"/>
    </source>
</evidence>
<dbReference type="InParanoid" id="M7XI74"/>
<dbReference type="EMBL" id="AMZY02000006">
    <property type="protein sequence ID" value="EMS34529.1"/>
    <property type="molecule type" value="Genomic_DNA"/>
</dbReference>
<dbReference type="Proteomes" id="UP000010953">
    <property type="component" value="Unassembled WGS sequence"/>
</dbReference>
<protein>
    <submittedName>
        <fullName evidence="1">Uncharacterized protein</fullName>
    </submittedName>
</protein>
<organism evidence="1 2">
    <name type="scientific">Mariniradius saccharolyticus AK6</name>
    <dbReference type="NCBI Taxonomy" id="1239962"/>
    <lineage>
        <taxon>Bacteria</taxon>
        <taxon>Pseudomonadati</taxon>
        <taxon>Bacteroidota</taxon>
        <taxon>Cytophagia</taxon>
        <taxon>Cytophagales</taxon>
        <taxon>Cyclobacteriaceae</taxon>
        <taxon>Mariniradius</taxon>
    </lineage>
</organism>
<comment type="caution">
    <text evidence="1">The sequence shown here is derived from an EMBL/GenBank/DDBJ whole genome shotgun (WGS) entry which is preliminary data.</text>
</comment>
<accession>M7XI74</accession>
<name>M7XI74_9BACT</name>
<evidence type="ECO:0000313" key="2">
    <source>
        <dbReference type="Proteomes" id="UP000010953"/>
    </source>
</evidence>